<organism evidence="1">
    <name type="scientific">marine sediment metagenome</name>
    <dbReference type="NCBI Taxonomy" id="412755"/>
    <lineage>
        <taxon>unclassified sequences</taxon>
        <taxon>metagenomes</taxon>
        <taxon>ecological metagenomes</taxon>
    </lineage>
</organism>
<gene>
    <name evidence="1" type="ORF">LCGC14_3168690</name>
</gene>
<proteinExistence type="predicted"/>
<sequence>MFSRIIVPALVAVLAQPSVASEPIQIGSRLELFVDHHLIEKLDGAELRLHHPVPREVAIVHDRPWEGNGSMYTTVFRDGRRYRMY</sequence>
<dbReference type="EMBL" id="LAZR01070261">
    <property type="protein sequence ID" value="KKK43269.1"/>
    <property type="molecule type" value="Genomic_DNA"/>
</dbReference>
<dbReference type="AlphaFoldDB" id="A0A0F8XMD3"/>
<protein>
    <submittedName>
        <fullName evidence="1">Uncharacterized protein</fullName>
    </submittedName>
</protein>
<evidence type="ECO:0000313" key="1">
    <source>
        <dbReference type="EMBL" id="KKK43269.1"/>
    </source>
</evidence>
<comment type="caution">
    <text evidence="1">The sequence shown here is derived from an EMBL/GenBank/DDBJ whole genome shotgun (WGS) entry which is preliminary data.</text>
</comment>
<feature type="non-terminal residue" evidence="1">
    <location>
        <position position="85"/>
    </location>
</feature>
<name>A0A0F8XMD3_9ZZZZ</name>
<reference evidence="1" key="1">
    <citation type="journal article" date="2015" name="Nature">
        <title>Complex archaea that bridge the gap between prokaryotes and eukaryotes.</title>
        <authorList>
            <person name="Spang A."/>
            <person name="Saw J.H."/>
            <person name="Jorgensen S.L."/>
            <person name="Zaremba-Niedzwiedzka K."/>
            <person name="Martijn J."/>
            <person name="Lind A.E."/>
            <person name="van Eijk R."/>
            <person name="Schleper C."/>
            <person name="Guy L."/>
            <person name="Ettema T.J."/>
        </authorList>
    </citation>
    <scope>NUCLEOTIDE SEQUENCE</scope>
</reference>
<accession>A0A0F8XMD3</accession>